<dbReference type="PIRSF" id="PIRSF006816">
    <property type="entry name" value="Cyc3_hyd_g"/>
    <property type="match status" value="1"/>
</dbReference>
<dbReference type="Gene3D" id="3.40.50.80">
    <property type="entry name" value="Nucleotide-binding domain of ferredoxin-NADP reductase (FNR) module"/>
    <property type="match status" value="1"/>
</dbReference>
<comment type="similarity">
    <text evidence="1">Belongs to the PyrK family.</text>
</comment>
<keyword evidence="15" id="KW-1185">Reference proteome</keyword>
<dbReference type="InterPro" id="IPR012165">
    <property type="entry name" value="Cyt_c3_hydrogenase_gsu"/>
</dbReference>
<dbReference type="AlphaFoldDB" id="A0A2W7IRP8"/>
<dbReference type="RefSeq" id="WP_111397101.1">
    <property type="nucleotide sequence ID" value="NZ_QKYU01000004.1"/>
</dbReference>
<dbReference type="Pfam" id="PF10418">
    <property type="entry name" value="DHODB_Fe-S_bind"/>
    <property type="match status" value="1"/>
</dbReference>
<keyword evidence="3 11" id="KW-0285">Flavoprotein</keyword>
<comment type="cofactor">
    <cofactor evidence="11">
        <name>FAD</name>
        <dbReference type="ChEBI" id="CHEBI:57692"/>
    </cofactor>
    <text evidence="11">Binds 1 FAD per subunit.</text>
</comment>
<dbReference type="PROSITE" id="PS51384">
    <property type="entry name" value="FAD_FR"/>
    <property type="match status" value="1"/>
</dbReference>
<dbReference type="PANTHER" id="PTHR43513:SF3">
    <property type="entry name" value="DIHYDROOROTATE DEHYDROGENASE B (NAD(+)), ELECTRON TRANSFER SUBUNIT-RELATED"/>
    <property type="match status" value="1"/>
</dbReference>
<comment type="cofactor">
    <cofactor evidence="10">
        <name>[2Fe-2S] cluster</name>
        <dbReference type="ChEBI" id="CHEBI:190135"/>
    </cofactor>
</comment>
<evidence type="ECO:0000256" key="11">
    <source>
        <dbReference type="PIRSR" id="PIRSR006816-1"/>
    </source>
</evidence>
<feature type="binding site" evidence="12">
    <location>
        <position position="252"/>
    </location>
    <ligand>
        <name>[2Fe-2S] cluster</name>
        <dbReference type="ChEBI" id="CHEBI:190135"/>
    </ligand>
</feature>
<keyword evidence="8 12" id="KW-0408">Iron</keyword>
<accession>A0A2W7IRP8</accession>
<feature type="binding site" evidence="11">
    <location>
        <begin position="81"/>
        <end position="82"/>
    </location>
    <ligand>
        <name>FAD</name>
        <dbReference type="ChEBI" id="CHEBI:57692"/>
    </ligand>
</feature>
<evidence type="ECO:0000256" key="9">
    <source>
        <dbReference type="ARBA" id="ARBA00023014"/>
    </source>
</evidence>
<sequence length="266" mass="28081">MDGSAGPFPVTTHLGRVIASVPVGARYHRLLAEAPALSAAVEPGQFCHLLCPGAYLRRPMSVWRAGAQEPLGFLFRVAGPGTAALAGLREGDTLDAMGPLGRGFTLDPGWGRILVLARGVGLATLSLLARRAVSLDIGVTAILSARDPADMMAEAFCGAVPMDLRLVHDSDGSSDPAAVGMMIEAEFIRARPDAVFTCGSDRLLRLLQEIAARHGVLGEAAIEQRMGCALGLCFACVRRIATPDGPRDLRVCREGPVFDLQSVEAW</sequence>
<comment type="cofactor">
    <cofactor evidence="12">
        <name>[2Fe-2S] cluster</name>
        <dbReference type="ChEBI" id="CHEBI:190135"/>
    </cofactor>
    <text evidence="12">Binds 1 [2Fe-2S] cluster per subunit.</text>
</comment>
<keyword evidence="9 12" id="KW-0411">Iron-sulfur</keyword>
<feature type="binding site" evidence="11">
    <location>
        <begin position="74"/>
        <end position="76"/>
    </location>
    <ligand>
        <name>FAD</name>
        <dbReference type="ChEBI" id="CHEBI:57692"/>
    </ligand>
</feature>
<evidence type="ECO:0000256" key="6">
    <source>
        <dbReference type="ARBA" id="ARBA00022827"/>
    </source>
</evidence>
<dbReference type="GO" id="GO:0016491">
    <property type="term" value="F:oxidoreductase activity"/>
    <property type="evidence" value="ECO:0007669"/>
    <property type="project" value="InterPro"/>
</dbReference>
<dbReference type="EMBL" id="QKYU01000004">
    <property type="protein sequence ID" value="PZW48787.1"/>
    <property type="molecule type" value="Genomic_DNA"/>
</dbReference>
<dbReference type="Gene3D" id="2.10.240.10">
    <property type="entry name" value="Dihydroorotate dehydrogenase, electron transfer subunit"/>
    <property type="match status" value="1"/>
</dbReference>
<dbReference type="SUPFAM" id="SSF52343">
    <property type="entry name" value="Ferredoxin reductase-like, C-terminal NADP-linked domain"/>
    <property type="match status" value="1"/>
</dbReference>
<gene>
    <name evidence="14" type="ORF">C8P66_104204</name>
</gene>
<name>A0A2W7IRP8_9PROT</name>
<evidence type="ECO:0000256" key="12">
    <source>
        <dbReference type="PIRSR" id="PIRSR006816-2"/>
    </source>
</evidence>
<evidence type="ECO:0000256" key="8">
    <source>
        <dbReference type="ARBA" id="ARBA00023004"/>
    </source>
</evidence>
<feature type="domain" description="FAD-binding FR-type" evidence="13">
    <location>
        <begin position="10"/>
        <end position="106"/>
    </location>
</feature>
<dbReference type="InterPro" id="IPR017927">
    <property type="entry name" value="FAD-bd_FR_type"/>
</dbReference>
<organism evidence="14 15">
    <name type="scientific">Humitalea rosea</name>
    <dbReference type="NCBI Taxonomy" id="990373"/>
    <lineage>
        <taxon>Bacteria</taxon>
        <taxon>Pseudomonadati</taxon>
        <taxon>Pseudomonadota</taxon>
        <taxon>Alphaproteobacteria</taxon>
        <taxon>Acetobacterales</taxon>
        <taxon>Roseomonadaceae</taxon>
        <taxon>Humitalea</taxon>
    </lineage>
</organism>
<dbReference type="Proteomes" id="UP000249688">
    <property type="component" value="Unassembled WGS sequence"/>
</dbReference>
<protein>
    <submittedName>
        <fullName evidence="14">Dihydroorotate oxidase B electron transfer subunit</fullName>
    </submittedName>
</protein>
<dbReference type="InterPro" id="IPR017938">
    <property type="entry name" value="Riboflavin_synthase-like_b-brl"/>
</dbReference>
<evidence type="ECO:0000256" key="4">
    <source>
        <dbReference type="ARBA" id="ARBA00022714"/>
    </source>
</evidence>
<feature type="binding site" evidence="12">
    <location>
        <position position="228"/>
    </location>
    <ligand>
        <name>[2Fe-2S] cluster</name>
        <dbReference type="ChEBI" id="CHEBI:190135"/>
    </ligand>
</feature>
<comment type="caution">
    <text evidence="14">The sequence shown here is derived from an EMBL/GenBank/DDBJ whole genome shotgun (WGS) entry which is preliminary data.</text>
</comment>
<evidence type="ECO:0000256" key="3">
    <source>
        <dbReference type="ARBA" id="ARBA00022630"/>
    </source>
</evidence>
<keyword evidence="6 11" id="KW-0274">FAD</keyword>
<dbReference type="InterPro" id="IPR039261">
    <property type="entry name" value="FNR_nucleotide-bd"/>
</dbReference>
<evidence type="ECO:0000259" key="13">
    <source>
        <dbReference type="PROSITE" id="PS51384"/>
    </source>
</evidence>
<dbReference type="InterPro" id="IPR037117">
    <property type="entry name" value="Dihydroorotate_DH_ele_sf"/>
</dbReference>
<dbReference type="Gene3D" id="2.40.30.10">
    <property type="entry name" value="Translation factors"/>
    <property type="match status" value="1"/>
</dbReference>
<evidence type="ECO:0000256" key="7">
    <source>
        <dbReference type="ARBA" id="ARBA00022982"/>
    </source>
</evidence>
<keyword evidence="2" id="KW-0813">Transport</keyword>
<evidence type="ECO:0000313" key="15">
    <source>
        <dbReference type="Proteomes" id="UP000249688"/>
    </source>
</evidence>
<dbReference type="OrthoDB" id="9806195at2"/>
<evidence type="ECO:0000256" key="5">
    <source>
        <dbReference type="ARBA" id="ARBA00022723"/>
    </source>
</evidence>
<keyword evidence="4 12" id="KW-0001">2Fe-2S</keyword>
<dbReference type="GO" id="GO:0046872">
    <property type="term" value="F:metal ion binding"/>
    <property type="evidence" value="ECO:0007669"/>
    <property type="project" value="UniProtKB-KW"/>
</dbReference>
<keyword evidence="7" id="KW-0249">Electron transport</keyword>
<feature type="binding site" evidence="11">
    <location>
        <begin position="58"/>
        <end position="61"/>
    </location>
    <ligand>
        <name>FAD</name>
        <dbReference type="ChEBI" id="CHEBI:57692"/>
    </ligand>
</feature>
<keyword evidence="5 12" id="KW-0479">Metal-binding</keyword>
<dbReference type="InterPro" id="IPR050353">
    <property type="entry name" value="PyrK_electron_transfer"/>
</dbReference>
<evidence type="ECO:0000256" key="10">
    <source>
        <dbReference type="ARBA" id="ARBA00034078"/>
    </source>
</evidence>
<evidence type="ECO:0000256" key="2">
    <source>
        <dbReference type="ARBA" id="ARBA00022448"/>
    </source>
</evidence>
<evidence type="ECO:0000313" key="14">
    <source>
        <dbReference type="EMBL" id="PZW48787.1"/>
    </source>
</evidence>
<dbReference type="PANTHER" id="PTHR43513">
    <property type="entry name" value="DIHYDROOROTATE DEHYDROGENASE B (NAD(+)), ELECTRON TRANSFER SUBUNIT"/>
    <property type="match status" value="1"/>
</dbReference>
<reference evidence="14 15" key="1">
    <citation type="submission" date="2018-06" db="EMBL/GenBank/DDBJ databases">
        <title>Genomic Encyclopedia of Archaeal and Bacterial Type Strains, Phase II (KMG-II): from individual species to whole genera.</title>
        <authorList>
            <person name="Goeker M."/>
        </authorList>
    </citation>
    <scope>NUCLEOTIDE SEQUENCE [LARGE SCALE GENOMIC DNA]</scope>
    <source>
        <strain evidence="14 15">DSM 24525</strain>
    </source>
</reference>
<dbReference type="SUPFAM" id="SSF63380">
    <property type="entry name" value="Riboflavin synthase domain-like"/>
    <property type="match status" value="1"/>
</dbReference>
<dbReference type="GO" id="GO:0051537">
    <property type="term" value="F:2 iron, 2 sulfur cluster binding"/>
    <property type="evidence" value="ECO:0007669"/>
    <property type="project" value="UniProtKB-KW"/>
</dbReference>
<dbReference type="InterPro" id="IPR019480">
    <property type="entry name" value="Dihydroorotate_DH_Fe-S-bd"/>
</dbReference>
<dbReference type="GO" id="GO:0006221">
    <property type="term" value="P:pyrimidine nucleotide biosynthetic process"/>
    <property type="evidence" value="ECO:0007669"/>
    <property type="project" value="InterPro"/>
</dbReference>
<dbReference type="GO" id="GO:0050660">
    <property type="term" value="F:flavin adenine dinucleotide binding"/>
    <property type="evidence" value="ECO:0007669"/>
    <property type="project" value="InterPro"/>
</dbReference>
<proteinExistence type="inferred from homology"/>
<evidence type="ECO:0000256" key="1">
    <source>
        <dbReference type="ARBA" id="ARBA00006422"/>
    </source>
</evidence>
<feature type="binding site" evidence="12">
    <location>
        <position position="233"/>
    </location>
    <ligand>
        <name>[2Fe-2S] cluster</name>
        <dbReference type="ChEBI" id="CHEBI:190135"/>
    </ligand>
</feature>
<feature type="binding site" evidence="12">
    <location>
        <position position="236"/>
    </location>
    <ligand>
        <name>[2Fe-2S] cluster</name>
        <dbReference type="ChEBI" id="CHEBI:190135"/>
    </ligand>
</feature>